<dbReference type="InterPro" id="IPR007867">
    <property type="entry name" value="GMC_OxRtase_C"/>
</dbReference>
<dbReference type="OrthoDB" id="6435529at2759"/>
<organism evidence="2 3">
    <name type="scientific">Araneus ventricosus</name>
    <name type="common">Orbweaver spider</name>
    <name type="synonym">Epeira ventricosa</name>
    <dbReference type="NCBI Taxonomy" id="182803"/>
    <lineage>
        <taxon>Eukaryota</taxon>
        <taxon>Metazoa</taxon>
        <taxon>Ecdysozoa</taxon>
        <taxon>Arthropoda</taxon>
        <taxon>Chelicerata</taxon>
        <taxon>Arachnida</taxon>
        <taxon>Araneae</taxon>
        <taxon>Araneomorphae</taxon>
        <taxon>Entelegynae</taxon>
        <taxon>Araneoidea</taxon>
        <taxon>Araneidae</taxon>
        <taxon>Araneus</taxon>
    </lineage>
</organism>
<evidence type="ECO:0000313" key="2">
    <source>
        <dbReference type="EMBL" id="GBN68815.1"/>
    </source>
</evidence>
<dbReference type="Gene3D" id="3.30.560.10">
    <property type="entry name" value="Glucose Oxidase, domain 3"/>
    <property type="match status" value="1"/>
</dbReference>
<dbReference type="PANTHER" id="PTHR11552:SF147">
    <property type="entry name" value="CHOLINE DEHYDROGENASE, MITOCHONDRIAL"/>
    <property type="match status" value="1"/>
</dbReference>
<proteinExistence type="predicted"/>
<keyword evidence="3" id="KW-1185">Reference proteome</keyword>
<dbReference type="AlphaFoldDB" id="A0A4Y2R0F1"/>
<feature type="domain" description="Glucose-methanol-choline oxidoreductase C-terminal" evidence="1">
    <location>
        <begin position="62"/>
        <end position="99"/>
    </location>
</feature>
<evidence type="ECO:0000259" key="1">
    <source>
        <dbReference type="Pfam" id="PF05199"/>
    </source>
</evidence>
<dbReference type="Proteomes" id="UP000499080">
    <property type="component" value="Unassembled WGS sequence"/>
</dbReference>
<dbReference type="GO" id="GO:0016614">
    <property type="term" value="F:oxidoreductase activity, acting on CH-OH group of donors"/>
    <property type="evidence" value="ECO:0007669"/>
    <property type="project" value="InterPro"/>
</dbReference>
<dbReference type="GO" id="GO:0050660">
    <property type="term" value="F:flavin adenine dinucleotide binding"/>
    <property type="evidence" value="ECO:0007669"/>
    <property type="project" value="InterPro"/>
</dbReference>
<protein>
    <recommendedName>
        <fullName evidence="1">Glucose-methanol-choline oxidoreductase C-terminal domain-containing protein</fullName>
    </recommendedName>
</protein>
<evidence type="ECO:0000313" key="3">
    <source>
        <dbReference type="Proteomes" id="UP000499080"/>
    </source>
</evidence>
<dbReference type="InterPro" id="IPR012132">
    <property type="entry name" value="GMC_OxRdtase"/>
</dbReference>
<sequence length="116" mass="13158">MAFLDGQVVSPEDFPDHELYFLEISKEIAKEQVGLKPLIYKGIFFPYEDGPMFACVSHLLHPKSRGTVRLQSTDPYDPPLIDPNYFEDPADVAAIVKGKNNNRSRNKDTVKGIYKN</sequence>
<comment type="caution">
    <text evidence="2">The sequence shown here is derived from an EMBL/GenBank/DDBJ whole genome shotgun (WGS) entry which is preliminary data.</text>
</comment>
<dbReference type="Pfam" id="PF05199">
    <property type="entry name" value="GMC_oxred_C"/>
    <property type="match status" value="1"/>
</dbReference>
<dbReference type="EMBL" id="BGPR01015328">
    <property type="protein sequence ID" value="GBN68815.1"/>
    <property type="molecule type" value="Genomic_DNA"/>
</dbReference>
<accession>A0A4Y2R0F1</accession>
<name>A0A4Y2R0F1_ARAVE</name>
<gene>
    <name evidence="2" type="ORF">AVEN_247257_1</name>
</gene>
<dbReference type="SUPFAM" id="SSF54373">
    <property type="entry name" value="FAD-linked reductases, C-terminal domain"/>
    <property type="match status" value="1"/>
</dbReference>
<reference evidence="2 3" key="1">
    <citation type="journal article" date="2019" name="Sci. Rep.">
        <title>Orb-weaving spider Araneus ventricosus genome elucidates the spidroin gene catalogue.</title>
        <authorList>
            <person name="Kono N."/>
            <person name="Nakamura H."/>
            <person name="Ohtoshi R."/>
            <person name="Moran D.A.P."/>
            <person name="Shinohara A."/>
            <person name="Yoshida Y."/>
            <person name="Fujiwara M."/>
            <person name="Mori M."/>
            <person name="Tomita M."/>
            <person name="Arakawa K."/>
        </authorList>
    </citation>
    <scope>NUCLEOTIDE SEQUENCE [LARGE SCALE GENOMIC DNA]</scope>
</reference>
<dbReference type="PANTHER" id="PTHR11552">
    <property type="entry name" value="GLUCOSE-METHANOL-CHOLINE GMC OXIDOREDUCTASE"/>
    <property type="match status" value="1"/>
</dbReference>